<reference evidence="4" key="1">
    <citation type="submission" date="2018-04" db="EMBL/GenBank/DDBJ databases">
        <authorList>
            <person name="Cornet L."/>
        </authorList>
    </citation>
    <scope>NUCLEOTIDE SEQUENCE [LARGE SCALE GENOMIC DNA]</scope>
</reference>
<evidence type="ECO:0000313" key="4">
    <source>
        <dbReference type="Proteomes" id="UP000249794"/>
    </source>
</evidence>
<dbReference type="Gene3D" id="3.40.50.1110">
    <property type="entry name" value="SGNH hydrolase"/>
    <property type="match status" value="1"/>
</dbReference>
<dbReference type="InterPro" id="IPR005181">
    <property type="entry name" value="SASA"/>
</dbReference>
<feature type="domain" description="Sialate O-acetylesterase" evidence="2">
    <location>
        <begin position="3"/>
        <end position="118"/>
    </location>
</feature>
<name>A0A2W4WT06_9CYAN</name>
<reference evidence="3 4" key="2">
    <citation type="submission" date="2018-06" db="EMBL/GenBank/DDBJ databases">
        <title>Metagenomic assembly of (sub)arctic Cyanobacteria and their associated microbiome from non-axenic cultures.</title>
        <authorList>
            <person name="Baurain D."/>
        </authorList>
    </citation>
    <scope>NUCLEOTIDE SEQUENCE [LARGE SCALE GENOMIC DNA]</scope>
    <source>
        <strain evidence="3">ULC027bin1</strain>
    </source>
</reference>
<gene>
    <name evidence="3" type="ORF">DCF15_20460</name>
</gene>
<dbReference type="InterPro" id="IPR036514">
    <property type="entry name" value="SGNH_hydro_sf"/>
</dbReference>
<sequence>MGTVSGILFFQGEADTIDPQKYPTLNPQAEAWAEKFATFSYNFRTDIGYPNLPLAYAQLGQPKDLEGLPNWALVQAQQASIQIPNGVMIATDDLAMDGLYFTVDSYETIGERFAEAIATIIPTNLNNPTDESPPPKSAQ</sequence>
<dbReference type="InterPro" id="IPR052940">
    <property type="entry name" value="Carb_Esterase_6"/>
</dbReference>
<dbReference type="SUPFAM" id="SSF52266">
    <property type="entry name" value="SGNH hydrolase"/>
    <property type="match status" value="1"/>
</dbReference>
<protein>
    <recommendedName>
        <fullName evidence="2">Sialate O-acetylesterase domain-containing protein</fullName>
    </recommendedName>
</protein>
<dbReference type="Pfam" id="PF03629">
    <property type="entry name" value="SASA"/>
    <property type="match status" value="1"/>
</dbReference>
<evidence type="ECO:0000313" key="3">
    <source>
        <dbReference type="EMBL" id="PZO46317.1"/>
    </source>
</evidence>
<comment type="caution">
    <text evidence="3">The sequence shown here is derived from an EMBL/GenBank/DDBJ whole genome shotgun (WGS) entry which is preliminary data.</text>
</comment>
<dbReference type="PANTHER" id="PTHR31988">
    <property type="entry name" value="ESTERASE, PUTATIVE (DUF303)-RELATED"/>
    <property type="match status" value="1"/>
</dbReference>
<keyword evidence="1" id="KW-0378">Hydrolase</keyword>
<dbReference type="EMBL" id="QBMP01000315">
    <property type="protein sequence ID" value="PZO46317.1"/>
    <property type="molecule type" value="Genomic_DNA"/>
</dbReference>
<dbReference type="Proteomes" id="UP000249794">
    <property type="component" value="Unassembled WGS sequence"/>
</dbReference>
<accession>A0A2W4WT06</accession>
<dbReference type="AlphaFoldDB" id="A0A2W4WT06"/>
<dbReference type="PANTHER" id="PTHR31988:SF19">
    <property type="entry name" value="9-O-ACETYL-N-ACETYLNEURAMINIC ACID DEACETYLASE-RELATED"/>
    <property type="match status" value="1"/>
</dbReference>
<evidence type="ECO:0000256" key="1">
    <source>
        <dbReference type="ARBA" id="ARBA00022801"/>
    </source>
</evidence>
<dbReference type="GO" id="GO:0016787">
    <property type="term" value="F:hydrolase activity"/>
    <property type="evidence" value="ECO:0007669"/>
    <property type="project" value="UniProtKB-KW"/>
</dbReference>
<organism evidence="3 4">
    <name type="scientific">Phormidesmis priestleyi</name>
    <dbReference type="NCBI Taxonomy" id="268141"/>
    <lineage>
        <taxon>Bacteria</taxon>
        <taxon>Bacillati</taxon>
        <taxon>Cyanobacteriota</taxon>
        <taxon>Cyanophyceae</taxon>
        <taxon>Leptolyngbyales</taxon>
        <taxon>Leptolyngbyaceae</taxon>
        <taxon>Phormidesmis</taxon>
    </lineage>
</organism>
<evidence type="ECO:0000259" key="2">
    <source>
        <dbReference type="Pfam" id="PF03629"/>
    </source>
</evidence>
<proteinExistence type="predicted"/>